<feature type="signal peptide" evidence="1">
    <location>
        <begin position="1"/>
        <end position="21"/>
    </location>
</feature>
<protein>
    <recommendedName>
        <fullName evidence="4">DUF4097 domain-containing protein</fullName>
    </recommendedName>
</protein>
<evidence type="ECO:0008006" key="4">
    <source>
        <dbReference type="Google" id="ProtNLM"/>
    </source>
</evidence>
<keyword evidence="1" id="KW-0732">Signal</keyword>
<accession>A0ABV6ZI50</accession>
<reference evidence="2 3" key="1">
    <citation type="submission" date="2024-09" db="EMBL/GenBank/DDBJ databases">
        <title>Description of Labrys sedimenti sp. nov., isolated from a diclofenac-degrading enrichment culture, and genome-based reclassification of Labrys portucalensis as a later heterotypic synonym of Labrys neptuniae.</title>
        <authorList>
            <person name="Tancsics A."/>
            <person name="Csepanyi A."/>
        </authorList>
    </citation>
    <scope>NUCLEOTIDE SEQUENCE [LARGE SCALE GENOMIC DNA]</scope>
    <source>
        <strain evidence="2 3">LMG 23412</strain>
    </source>
</reference>
<evidence type="ECO:0000313" key="2">
    <source>
        <dbReference type="EMBL" id="MFC2251822.1"/>
    </source>
</evidence>
<dbReference type="EMBL" id="JBHGPK010000008">
    <property type="protein sequence ID" value="MFC2251822.1"/>
    <property type="molecule type" value="Genomic_DNA"/>
</dbReference>
<dbReference type="RefSeq" id="WP_394312359.1">
    <property type="nucleotide sequence ID" value="NZ_JBHGPK010000008.1"/>
</dbReference>
<gene>
    <name evidence="2" type="ORF">ACETRX_19470</name>
</gene>
<proteinExistence type="predicted"/>
<comment type="caution">
    <text evidence="2">The sequence shown here is derived from an EMBL/GenBank/DDBJ whole genome shotgun (WGS) entry which is preliminary data.</text>
</comment>
<dbReference type="Proteomes" id="UP001595190">
    <property type="component" value="Unassembled WGS sequence"/>
</dbReference>
<evidence type="ECO:0000256" key="1">
    <source>
        <dbReference type="SAM" id="SignalP"/>
    </source>
</evidence>
<organism evidence="2 3">
    <name type="scientific">Labrys neptuniae</name>
    <dbReference type="NCBI Taxonomy" id="376174"/>
    <lineage>
        <taxon>Bacteria</taxon>
        <taxon>Pseudomonadati</taxon>
        <taxon>Pseudomonadota</taxon>
        <taxon>Alphaproteobacteria</taxon>
        <taxon>Hyphomicrobiales</taxon>
        <taxon>Xanthobacteraceae</taxon>
        <taxon>Labrys</taxon>
    </lineage>
</organism>
<feature type="chain" id="PRO_5047420306" description="DUF4097 domain-containing protein" evidence="1">
    <location>
        <begin position="22"/>
        <end position="237"/>
    </location>
</feature>
<name>A0ABV6ZI50_9HYPH</name>
<evidence type="ECO:0000313" key="3">
    <source>
        <dbReference type="Proteomes" id="UP001595190"/>
    </source>
</evidence>
<sequence length="237" mass="24738">MRRPLILIVLFAVAGMAPGRAHTSLGELDVASVTSVTVSGPSSLVRLTASRTGPYRAELRGRPDGWFGFWSSSWSGAGCTNAGSIRLVGTQLQVDTGNGAWFGASDCRLELTATLPENVAVSIVQDATSSRLSGSFASLDVNSRAGDIALDGHARNVSIEDNAIRARLSYARIDKDESIDLGGNAIDAELRFAGAEAVNYAVSGHASLVDSALPNRPGIKPAITIKGDFLRIRIGGG</sequence>